<dbReference type="AlphaFoldDB" id="A0A0C2MHQ3"/>
<organism evidence="1 2">
    <name type="scientific">Thelohanellus kitauei</name>
    <name type="common">Myxosporean</name>
    <dbReference type="NCBI Taxonomy" id="669202"/>
    <lineage>
        <taxon>Eukaryota</taxon>
        <taxon>Metazoa</taxon>
        <taxon>Cnidaria</taxon>
        <taxon>Myxozoa</taxon>
        <taxon>Myxosporea</taxon>
        <taxon>Bivalvulida</taxon>
        <taxon>Platysporina</taxon>
        <taxon>Myxobolidae</taxon>
        <taxon>Thelohanellus</taxon>
    </lineage>
</organism>
<dbReference type="Proteomes" id="UP000031668">
    <property type="component" value="Unassembled WGS sequence"/>
</dbReference>
<reference evidence="1 2" key="1">
    <citation type="journal article" date="2014" name="Genome Biol. Evol.">
        <title>The genome of the myxosporean Thelohanellus kitauei shows adaptations to nutrient acquisition within its fish host.</title>
        <authorList>
            <person name="Yang Y."/>
            <person name="Xiong J."/>
            <person name="Zhou Z."/>
            <person name="Huo F."/>
            <person name="Miao W."/>
            <person name="Ran C."/>
            <person name="Liu Y."/>
            <person name="Zhang J."/>
            <person name="Feng J."/>
            <person name="Wang M."/>
            <person name="Wang M."/>
            <person name="Wang L."/>
            <person name="Yao B."/>
        </authorList>
    </citation>
    <scope>NUCLEOTIDE SEQUENCE [LARGE SCALE GENOMIC DNA]</scope>
    <source>
        <strain evidence="1">Wuqing</strain>
    </source>
</reference>
<dbReference type="EMBL" id="JWZT01004535">
    <property type="protein sequence ID" value="KII63894.1"/>
    <property type="molecule type" value="Genomic_DNA"/>
</dbReference>
<name>A0A0C2MHQ3_THEKT</name>
<gene>
    <name evidence="1" type="ORF">RF11_15403</name>
</gene>
<sequence>MCKVTELELSYDRQVFDNELILLNEFYCFKIKQIIRKVTATSVSKYKRAGIQQLPEYFYFCLYHKDSKTLLRIPFYGEEGMFEAADFGLFPKNITVKQPKFHDQEIIQNFTSLMFLHLISWSPFSRHDNGSIKYILYENMVINNGDFIKINNDDHIYQICEIFKLQAIETVLTDYELKLRQYFPYDKMKIFPNILYYKKEYIQTDVYKTILTKDIASICCILSEFEYLNSISHITKCVIHISMKMMFMFAVGSFWSLK</sequence>
<accession>A0A0C2MHQ3</accession>
<proteinExistence type="predicted"/>
<evidence type="ECO:0000313" key="2">
    <source>
        <dbReference type="Proteomes" id="UP000031668"/>
    </source>
</evidence>
<keyword evidence="2" id="KW-1185">Reference proteome</keyword>
<protein>
    <submittedName>
        <fullName evidence="1">Uncharacterized protein</fullName>
    </submittedName>
</protein>
<evidence type="ECO:0000313" key="1">
    <source>
        <dbReference type="EMBL" id="KII63894.1"/>
    </source>
</evidence>
<comment type="caution">
    <text evidence="1">The sequence shown here is derived from an EMBL/GenBank/DDBJ whole genome shotgun (WGS) entry which is preliminary data.</text>
</comment>